<keyword evidence="1" id="KW-0378">Hydrolase</keyword>
<dbReference type="PANTHER" id="PTHR43434:SF26">
    <property type="entry name" value="PYROPHOSPHATASE PPAX"/>
    <property type="match status" value="1"/>
</dbReference>
<dbReference type="SFLD" id="SFLDS00003">
    <property type="entry name" value="Haloacid_Dehalogenase"/>
    <property type="match status" value="1"/>
</dbReference>
<dbReference type="OrthoDB" id="9807630at2"/>
<comment type="caution">
    <text evidence="1">The sequence shown here is derived from an EMBL/GenBank/DDBJ whole genome shotgun (WGS) entry which is preliminary data.</text>
</comment>
<dbReference type="NCBIfam" id="TIGR01549">
    <property type="entry name" value="HAD-SF-IA-v1"/>
    <property type="match status" value="1"/>
</dbReference>
<protein>
    <submittedName>
        <fullName evidence="1">HAD family hydrolase</fullName>
    </submittedName>
</protein>
<evidence type="ECO:0000313" key="1">
    <source>
        <dbReference type="EMBL" id="RNB90296.1"/>
    </source>
</evidence>
<dbReference type="GO" id="GO:0005829">
    <property type="term" value="C:cytosol"/>
    <property type="evidence" value="ECO:0007669"/>
    <property type="project" value="TreeGrafter"/>
</dbReference>
<keyword evidence="2" id="KW-1185">Reference proteome</keyword>
<dbReference type="InterPro" id="IPR023214">
    <property type="entry name" value="HAD_sf"/>
</dbReference>
<reference evidence="1 2" key="1">
    <citation type="submission" date="2018-10" db="EMBL/GenBank/DDBJ databases">
        <title>Phylogenomics of Brevibacillus.</title>
        <authorList>
            <person name="Dunlap C."/>
        </authorList>
    </citation>
    <scope>NUCLEOTIDE SEQUENCE [LARGE SCALE GENOMIC DNA]</scope>
    <source>
        <strain evidence="1 2">JCM 15716</strain>
    </source>
</reference>
<dbReference type="SFLD" id="SFLDG01129">
    <property type="entry name" value="C1.5:_HAD__Beta-PGM__Phosphata"/>
    <property type="match status" value="1"/>
</dbReference>
<dbReference type="InterPro" id="IPR041492">
    <property type="entry name" value="HAD_2"/>
</dbReference>
<dbReference type="InterPro" id="IPR006439">
    <property type="entry name" value="HAD-SF_hydro_IA"/>
</dbReference>
<dbReference type="AlphaFoldDB" id="A0A3M8DQ83"/>
<dbReference type="InterPro" id="IPR023198">
    <property type="entry name" value="PGP-like_dom2"/>
</dbReference>
<dbReference type="RefSeq" id="WP_122917224.1">
    <property type="nucleotide sequence ID" value="NZ_RHHQ01000007.1"/>
</dbReference>
<dbReference type="GO" id="GO:0006281">
    <property type="term" value="P:DNA repair"/>
    <property type="evidence" value="ECO:0007669"/>
    <property type="project" value="TreeGrafter"/>
</dbReference>
<dbReference type="PANTHER" id="PTHR43434">
    <property type="entry name" value="PHOSPHOGLYCOLATE PHOSPHATASE"/>
    <property type="match status" value="1"/>
</dbReference>
<organism evidence="1 2">
    <name type="scientific">Brevibacillus fluminis</name>
    <dbReference type="NCBI Taxonomy" id="511487"/>
    <lineage>
        <taxon>Bacteria</taxon>
        <taxon>Bacillati</taxon>
        <taxon>Bacillota</taxon>
        <taxon>Bacilli</taxon>
        <taxon>Bacillales</taxon>
        <taxon>Paenibacillaceae</taxon>
        <taxon>Brevibacillus</taxon>
    </lineage>
</organism>
<gene>
    <name evidence="1" type="ORF">EDM56_07210</name>
</gene>
<dbReference type="NCBIfam" id="TIGR01509">
    <property type="entry name" value="HAD-SF-IA-v3"/>
    <property type="match status" value="1"/>
</dbReference>
<dbReference type="Gene3D" id="3.40.50.1000">
    <property type="entry name" value="HAD superfamily/HAD-like"/>
    <property type="match status" value="1"/>
</dbReference>
<dbReference type="Pfam" id="PF13419">
    <property type="entry name" value="HAD_2"/>
    <property type="match status" value="1"/>
</dbReference>
<dbReference type="SUPFAM" id="SSF56784">
    <property type="entry name" value="HAD-like"/>
    <property type="match status" value="1"/>
</dbReference>
<sequence>MNNYDCLLFDLDGTLLDSREIVITAVHATAEQFIPGVYSKEAVLARFGESFTDFLAEWDSMLQGRYERDDVYQAYLAQAKELEEKSVPLFAGVKESLSRLVEQGYRVGLVTNKQREITLVNLEAAGIGGLFEIVVTLDDVGNGKPSPEPLEKAMAYFGVSPARTLMVGDSIYDLEAARAARAACAILEWYGPGELGERSPDYRFASLDQLLESLTQAQAEEKGRVAHGTSVVEAGGKNV</sequence>
<dbReference type="PRINTS" id="PR00413">
    <property type="entry name" value="HADHALOGNASE"/>
</dbReference>
<dbReference type="EMBL" id="RHHQ01000007">
    <property type="protein sequence ID" value="RNB90296.1"/>
    <property type="molecule type" value="Genomic_DNA"/>
</dbReference>
<dbReference type="Gene3D" id="1.10.150.240">
    <property type="entry name" value="Putative phosphatase, domain 2"/>
    <property type="match status" value="1"/>
</dbReference>
<evidence type="ECO:0000313" key="2">
    <source>
        <dbReference type="Proteomes" id="UP000271031"/>
    </source>
</evidence>
<dbReference type="InterPro" id="IPR036412">
    <property type="entry name" value="HAD-like_sf"/>
</dbReference>
<proteinExistence type="predicted"/>
<dbReference type="Proteomes" id="UP000271031">
    <property type="component" value="Unassembled WGS sequence"/>
</dbReference>
<dbReference type="GO" id="GO:0008967">
    <property type="term" value="F:phosphoglycolate phosphatase activity"/>
    <property type="evidence" value="ECO:0007669"/>
    <property type="project" value="TreeGrafter"/>
</dbReference>
<dbReference type="InterPro" id="IPR050155">
    <property type="entry name" value="HAD-like_hydrolase_sf"/>
</dbReference>
<name>A0A3M8DQ83_9BACL</name>
<accession>A0A3M8DQ83</accession>
<dbReference type="SFLD" id="SFLDG01135">
    <property type="entry name" value="C1.5.6:_HAD__Beta-PGM__Phospha"/>
    <property type="match status" value="1"/>
</dbReference>